<keyword evidence="1" id="KW-0812">Transmembrane</keyword>
<evidence type="ECO:0000259" key="2">
    <source>
        <dbReference type="Pfam" id="PF02517"/>
    </source>
</evidence>
<comment type="caution">
    <text evidence="3">The sequence shown here is derived from an EMBL/GenBank/DDBJ whole genome shotgun (WGS) entry which is preliminary data.</text>
</comment>
<feature type="transmembrane region" description="Helical" evidence="1">
    <location>
        <begin position="12"/>
        <end position="33"/>
    </location>
</feature>
<evidence type="ECO:0000313" key="3">
    <source>
        <dbReference type="EMBL" id="KKU77286.1"/>
    </source>
</evidence>
<feature type="transmembrane region" description="Helical" evidence="1">
    <location>
        <begin position="71"/>
        <end position="89"/>
    </location>
</feature>
<dbReference type="GO" id="GO:0004175">
    <property type="term" value="F:endopeptidase activity"/>
    <property type="evidence" value="ECO:0007669"/>
    <property type="project" value="UniProtKB-ARBA"/>
</dbReference>
<evidence type="ECO:0000256" key="1">
    <source>
        <dbReference type="SAM" id="Phobius"/>
    </source>
</evidence>
<feature type="domain" description="CAAX prenyl protease 2/Lysostaphin resistance protein A-like" evidence="2">
    <location>
        <begin position="59"/>
        <end position="155"/>
    </location>
</feature>
<evidence type="ECO:0000313" key="4">
    <source>
        <dbReference type="Proteomes" id="UP000034682"/>
    </source>
</evidence>
<dbReference type="Proteomes" id="UP000034682">
    <property type="component" value="Unassembled WGS sequence"/>
</dbReference>
<dbReference type="Pfam" id="PF02517">
    <property type="entry name" value="Rce1-like"/>
    <property type="match status" value="1"/>
</dbReference>
<dbReference type="EMBL" id="LCOK01000004">
    <property type="protein sequence ID" value="KKU77286.1"/>
    <property type="molecule type" value="Genomic_DNA"/>
</dbReference>
<dbReference type="InterPro" id="IPR003675">
    <property type="entry name" value="Rce1/LyrA-like_dom"/>
</dbReference>
<feature type="transmembrane region" description="Helical" evidence="1">
    <location>
        <begin position="144"/>
        <end position="165"/>
    </location>
</feature>
<organism evidence="3 4">
    <name type="scientific">Candidatus Giovannonibacteria bacterium GW2011_GWB1_47_6b</name>
    <dbReference type="NCBI Taxonomy" id="1618655"/>
    <lineage>
        <taxon>Bacteria</taxon>
        <taxon>Candidatus Giovannoniibacteriota</taxon>
    </lineage>
</organism>
<proteinExistence type="predicted"/>
<dbReference type="GO" id="GO:0080120">
    <property type="term" value="P:CAAX-box protein maturation"/>
    <property type="evidence" value="ECO:0007669"/>
    <property type="project" value="UniProtKB-ARBA"/>
</dbReference>
<reference evidence="3 4" key="1">
    <citation type="journal article" date="2015" name="Nature">
        <title>rRNA introns, odd ribosomes, and small enigmatic genomes across a large radiation of phyla.</title>
        <authorList>
            <person name="Brown C.T."/>
            <person name="Hug L.A."/>
            <person name="Thomas B.C."/>
            <person name="Sharon I."/>
            <person name="Castelle C.J."/>
            <person name="Singh A."/>
            <person name="Wilkins M.J."/>
            <person name="Williams K.H."/>
            <person name="Banfield J.F."/>
        </authorList>
    </citation>
    <scope>NUCLEOTIDE SEQUENCE [LARGE SCALE GENOMIC DNA]</scope>
</reference>
<sequence>MSLLKRFRSYHPAVKAIFLMIPVVLTIFVHKILMPQSAEESAMLRDYFLSELKNGRGIFNFMVFAPVTEELVFRGPAFLVLLITLFVAAEFPDKKRLMVAGGVLYWLVLLGFNYFWAADHQYPITVFAYGLLVGWLMQETKSILYPMLFHAVNNACSMLAIYFGFSVVYK</sequence>
<feature type="transmembrane region" description="Helical" evidence="1">
    <location>
        <begin position="96"/>
        <end position="116"/>
    </location>
</feature>
<gene>
    <name evidence="3" type="ORF">UY02_C0004G0031</name>
</gene>
<name>A0A0G1T664_9BACT</name>
<keyword evidence="1" id="KW-1133">Transmembrane helix</keyword>
<accession>A0A0G1T664</accession>
<dbReference type="AlphaFoldDB" id="A0A0G1T664"/>
<protein>
    <recommendedName>
        <fullName evidence="2">CAAX prenyl protease 2/Lysostaphin resistance protein A-like domain-containing protein</fullName>
    </recommendedName>
</protein>
<keyword evidence="1" id="KW-0472">Membrane</keyword>